<name>A0AA88MQ36_TACVA</name>
<dbReference type="AlphaFoldDB" id="A0AA88MQ36"/>
<dbReference type="EMBL" id="JAVHJS010000012">
    <property type="protein sequence ID" value="KAK2841164.1"/>
    <property type="molecule type" value="Genomic_DNA"/>
</dbReference>
<proteinExistence type="predicted"/>
<evidence type="ECO:0008006" key="4">
    <source>
        <dbReference type="Google" id="ProtNLM"/>
    </source>
</evidence>
<evidence type="ECO:0000256" key="1">
    <source>
        <dbReference type="SAM" id="SignalP"/>
    </source>
</evidence>
<keyword evidence="1" id="KW-0732">Signal</keyword>
<keyword evidence="3" id="KW-1185">Reference proteome</keyword>
<dbReference type="Proteomes" id="UP001187315">
    <property type="component" value="Unassembled WGS sequence"/>
</dbReference>
<comment type="caution">
    <text evidence="2">The sequence shown here is derived from an EMBL/GenBank/DDBJ whole genome shotgun (WGS) entry which is preliminary data.</text>
</comment>
<evidence type="ECO:0000313" key="2">
    <source>
        <dbReference type="EMBL" id="KAK2841164.1"/>
    </source>
</evidence>
<sequence>MFSRLVPVLLSVMNGVYSLTACCVFARQGVLESTGQVETDMVQQWPSPQACDHLDWEGDVLTHAHEGRDYQVNGFSCVE</sequence>
<evidence type="ECO:0000313" key="3">
    <source>
        <dbReference type="Proteomes" id="UP001187315"/>
    </source>
</evidence>
<accession>A0AA88MQ36</accession>
<dbReference type="PROSITE" id="PS51257">
    <property type="entry name" value="PROKAR_LIPOPROTEIN"/>
    <property type="match status" value="1"/>
</dbReference>
<feature type="chain" id="PRO_5041718085" description="Secreted protein" evidence="1">
    <location>
        <begin position="19"/>
        <end position="79"/>
    </location>
</feature>
<reference evidence="2" key="1">
    <citation type="submission" date="2023-08" db="EMBL/GenBank/DDBJ databases">
        <title>Pelteobagrus vachellii genome.</title>
        <authorList>
            <person name="Liu H."/>
        </authorList>
    </citation>
    <scope>NUCLEOTIDE SEQUENCE</scope>
    <source>
        <strain evidence="2">PRFRI_2022a</strain>
        <tissue evidence="2">Muscle</tissue>
    </source>
</reference>
<protein>
    <recommendedName>
        <fullName evidence="4">Secreted protein</fullName>
    </recommendedName>
</protein>
<gene>
    <name evidence="2" type="ORF">Q7C36_012743</name>
</gene>
<feature type="signal peptide" evidence="1">
    <location>
        <begin position="1"/>
        <end position="18"/>
    </location>
</feature>
<organism evidence="2 3">
    <name type="scientific">Tachysurus vachellii</name>
    <name type="common">Darkbarbel catfish</name>
    <name type="synonym">Pelteobagrus vachellii</name>
    <dbReference type="NCBI Taxonomy" id="175792"/>
    <lineage>
        <taxon>Eukaryota</taxon>
        <taxon>Metazoa</taxon>
        <taxon>Chordata</taxon>
        <taxon>Craniata</taxon>
        <taxon>Vertebrata</taxon>
        <taxon>Euteleostomi</taxon>
        <taxon>Actinopterygii</taxon>
        <taxon>Neopterygii</taxon>
        <taxon>Teleostei</taxon>
        <taxon>Ostariophysi</taxon>
        <taxon>Siluriformes</taxon>
        <taxon>Bagridae</taxon>
        <taxon>Tachysurus</taxon>
    </lineage>
</organism>